<name>A0A915IPF8_ROMCU</name>
<feature type="compositionally biased region" description="Basic residues" evidence="1">
    <location>
        <begin position="24"/>
        <end position="43"/>
    </location>
</feature>
<feature type="region of interest" description="Disordered" evidence="1">
    <location>
        <begin position="22"/>
        <end position="48"/>
    </location>
</feature>
<reference evidence="3" key="1">
    <citation type="submission" date="2022-11" db="UniProtKB">
        <authorList>
            <consortium name="WormBaseParasite"/>
        </authorList>
    </citation>
    <scope>IDENTIFICATION</scope>
</reference>
<organism evidence="2 3">
    <name type="scientific">Romanomermis culicivorax</name>
    <name type="common">Nematode worm</name>
    <dbReference type="NCBI Taxonomy" id="13658"/>
    <lineage>
        <taxon>Eukaryota</taxon>
        <taxon>Metazoa</taxon>
        <taxon>Ecdysozoa</taxon>
        <taxon>Nematoda</taxon>
        <taxon>Enoplea</taxon>
        <taxon>Dorylaimia</taxon>
        <taxon>Mermithida</taxon>
        <taxon>Mermithoidea</taxon>
        <taxon>Mermithidae</taxon>
        <taxon>Romanomermis</taxon>
    </lineage>
</organism>
<dbReference type="WBParaSite" id="nRc.2.0.1.t15755-RA">
    <property type="protein sequence ID" value="nRc.2.0.1.t15755-RA"/>
    <property type="gene ID" value="nRc.2.0.1.g15755"/>
</dbReference>
<keyword evidence="2" id="KW-1185">Reference proteome</keyword>
<evidence type="ECO:0000313" key="3">
    <source>
        <dbReference type="WBParaSite" id="nRc.2.0.1.t15755-RA"/>
    </source>
</evidence>
<accession>A0A915IPF8</accession>
<protein>
    <submittedName>
        <fullName evidence="3">Uncharacterized protein</fullName>
    </submittedName>
</protein>
<evidence type="ECO:0000313" key="2">
    <source>
        <dbReference type="Proteomes" id="UP000887565"/>
    </source>
</evidence>
<dbReference type="Proteomes" id="UP000887565">
    <property type="component" value="Unplaced"/>
</dbReference>
<evidence type="ECO:0000256" key="1">
    <source>
        <dbReference type="SAM" id="MobiDB-lite"/>
    </source>
</evidence>
<dbReference type="AlphaFoldDB" id="A0A915IPF8"/>
<proteinExistence type="predicted"/>
<sequence length="76" mass="9091">MDEIDLQVLLKEEPVSRAKMTITKIKKKKNEKERKRQRSRGKRQSMMTVKKTTVYDNYGRILRQRRLLAMLGAQQL</sequence>